<dbReference type="CDD" id="cd07572">
    <property type="entry name" value="nit"/>
    <property type="match status" value="1"/>
</dbReference>
<organism evidence="4 5">
    <name type="scientific">Lichenibacterium ramalinae</name>
    <dbReference type="NCBI Taxonomy" id="2316527"/>
    <lineage>
        <taxon>Bacteria</taxon>
        <taxon>Pseudomonadati</taxon>
        <taxon>Pseudomonadota</taxon>
        <taxon>Alphaproteobacteria</taxon>
        <taxon>Hyphomicrobiales</taxon>
        <taxon>Lichenihabitantaceae</taxon>
        <taxon>Lichenibacterium</taxon>
    </lineage>
</organism>
<evidence type="ECO:0000256" key="1">
    <source>
        <dbReference type="ARBA" id="ARBA00010613"/>
    </source>
</evidence>
<dbReference type="Pfam" id="PF00795">
    <property type="entry name" value="CN_hydrolase"/>
    <property type="match status" value="1"/>
</dbReference>
<accession>A0A4Q2R9R1</accession>
<proteinExistence type="inferred from homology"/>
<dbReference type="PANTHER" id="PTHR23088">
    <property type="entry name" value="NITRILASE-RELATED"/>
    <property type="match status" value="1"/>
</dbReference>
<name>A0A4Q2R9R1_9HYPH</name>
<dbReference type="EMBL" id="QYBC01000021">
    <property type="protein sequence ID" value="RYB02264.1"/>
    <property type="molecule type" value="Genomic_DNA"/>
</dbReference>
<evidence type="ECO:0000259" key="3">
    <source>
        <dbReference type="PROSITE" id="PS50263"/>
    </source>
</evidence>
<evidence type="ECO:0000313" key="5">
    <source>
        <dbReference type="Proteomes" id="UP000289411"/>
    </source>
</evidence>
<dbReference type="PROSITE" id="PS50263">
    <property type="entry name" value="CN_HYDROLASE"/>
    <property type="match status" value="1"/>
</dbReference>
<dbReference type="SUPFAM" id="SSF56317">
    <property type="entry name" value="Carbon-nitrogen hydrolase"/>
    <property type="match status" value="1"/>
</dbReference>
<comment type="caution">
    <text evidence="4">The sequence shown here is derived from an EMBL/GenBank/DDBJ whole genome shotgun (WGS) entry which is preliminary data.</text>
</comment>
<feature type="domain" description="CN hydrolase" evidence="3">
    <location>
        <begin position="1"/>
        <end position="253"/>
    </location>
</feature>
<dbReference type="RefSeq" id="WP_129221275.1">
    <property type="nucleotide sequence ID" value="NZ_QYBC01000021.1"/>
</dbReference>
<dbReference type="InterPro" id="IPR045254">
    <property type="entry name" value="Nit1/2_C-N_Hydrolase"/>
</dbReference>
<dbReference type="AlphaFoldDB" id="A0A4Q2R9R1"/>
<dbReference type="PANTHER" id="PTHR23088:SF27">
    <property type="entry name" value="DEAMINATED GLUTATHIONE AMIDASE"/>
    <property type="match status" value="1"/>
</dbReference>
<dbReference type="OrthoDB" id="9811121at2"/>
<evidence type="ECO:0000313" key="4">
    <source>
        <dbReference type="EMBL" id="RYB02264.1"/>
    </source>
</evidence>
<evidence type="ECO:0000256" key="2">
    <source>
        <dbReference type="ARBA" id="ARBA00022801"/>
    </source>
</evidence>
<dbReference type="InterPro" id="IPR036526">
    <property type="entry name" value="C-N_Hydrolase_sf"/>
</dbReference>
<dbReference type="GO" id="GO:0016811">
    <property type="term" value="F:hydrolase activity, acting on carbon-nitrogen (but not peptide) bonds, in linear amides"/>
    <property type="evidence" value="ECO:0007669"/>
    <property type="project" value="InterPro"/>
</dbReference>
<dbReference type="Proteomes" id="UP000289411">
    <property type="component" value="Unassembled WGS sequence"/>
</dbReference>
<keyword evidence="2 4" id="KW-0378">Hydrolase</keyword>
<sequence length="275" mass="30238">MKIALIQMNSGDDRAANLQQVADLVGRAVAEERPDWVLLPECFDFLGGTRERKLAAAEPFPDGEAYRTVRDLAARHGVFIHAGSMLERLPGEERIGNTTVAFDRQGREVARYRKIHLFDITAPDGTEYRESASFKPGDAVVTYDCEGVTVGCSICYDMRFPFLYQALMDRGAQLIAVPAAFTLQTGKDHWEVLLRARAIETECYVAAAAQTGSFRQAGEARATYGHSLLVDPWGLVTARASDGVGIAAGRVEPARVDRVRAMIPVARHRVDMPRG</sequence>
<reference evidence="4 5" key="2">
    <citation type="submission" date="2019-02" db="EMBL/GenBank/DDBJ databases">
        <title>'Lichenibacterium ramalinii' gen. nov. sp. nov., 'Lichenibacterium minor' gen. nov. sp. nov.</title>
        <authorList>
            <person name="Pankratov T."/>
        </authorList>
    </citation>
    <scope>NUCLEOTIDE SEQUENCE [LARGE SCALE GENOMIC DNA]</scope>
    <source>
        <strain evidence="4 5">RmlP001</strain>
    </source>
</reference>
<dbReference type="PROSITE" id="PS01227">
    <property type="entry name" value="UPF0012"/>
    <property type="match status" value="1"/>
</dbReference>
<dbReference type="InterPro" id="IPR003010">
    <property type="entry name" value="C-N_Hydrolase"/>
</dbReference>
<protein>
    <submittedName>
        <fullName evidence="4">Carbon-nitrogen hydrolase family protein</fullName>
    </submittedName>
</protein>
<reference evidence="4 5" key="1">
    <citation type="submission" date="2018-09" db="EMBL/GenBank/DDBJ databases">
        <authorList>
            <person name="Grouzdev D.S."/>
            <person name="Krutkina M.S."/>
        </authorList>
    </citation>
    <scope>NUCLEOTIDE SEQUENCE [LARGE SCALE GENOMIC DNA]</scope>
    <source>
        <strain evidence="4 5">RmlP001</strain>
    </source>
</reference>
<gene>
    <name evidence="4" type="ORF">D3272_21520</name>
</gene>
<dbReference type="Gene3D" id="3.60.110.10">
    <property type="entry name" value="Carbon-nitrogen hydrolase"/>
    <property type="match status" value="1"/>
</dbReference>
<dbReference type="InterPro" id="IPR001110">
    <property type="entry name" value="UPF0012_CS"/>
</dbReference>
<keyword evidence="5" id="KW-1185">Reference proteome</keyword>
<comment type="similarity">
    <text evidence="1">Belongs to the carbon-nitrogen hydrolase superfamily. NIT1/NIT2 family.</text>
</comment>